<dbReference type="EMBL" id="JAAPAP010000003">
    <property type="protein sequence ID" value="NHN76842.1"/>
    <property type="molecule type" value="Genomic_DNA"/>
</dbReference>
<reference evidence="2" key="1">
    <citation type="submission" date="2020-03" db="EMBL/GenBank/DDBJ databases">
        <title>Genome assembly of Azotobacter chroococcum W5.</title>
        <authorList>
            <person name="Kannepalli A."/>
        </authorList>
    </citation>
    <scope>NUCLEOTIDE SEQUENCE</scope>
    <source>
        <strain evidence="2">W5</strain>
    </source>
</reference>
<comment type="caution">
    <text evidence="2">The sequence shown here is derived from an EMBL/GenBank/DDBJ whole genome shotgun (WGS) entry which is preliminary data.</text>
</comment>
<evidence type="ECO:0000313" key="2">
    <source>
        <dbReference type="EMBL" id="NHN76842.1"/>
    </source>
</evidence>
<sequence>MDKVQRTAIGVLALFLTISASGAQFESVIGAMEIEEDESSTGSGGRAGWESTKKIKKVRWEWPYYEAGAHDFFMSGSTKVGRSKNPNIGATTVEVYGSRTMISMVIIDVANESAEIKDLGEGKTTKIATTCDDDLMSMSIEFYRFVRKGYYPLFVRRQASYGAGGSGGEELAIAYDLEDLLLTSWDNPCQLVNR</sequence>
<feature type="chain" id="PRO_5041333359" evidence="1">
    <location>
        <begin position="24"/>
        <end position="194"/>
    </location>
</feature>
<keyword evidence="1" id="KW-0732">Signal</keyword>
<protein>
    <submittedName>
        <fullName evidence="2">Uncharacterized protein</fullName>
    </submittedName>
</protein>
<proteinExistence type="predicted"/>
<evidence type="ECO:0000313" key="3">
    <source>
        <dbReference type="Proteomes" id="UP000736384"/>
    </source>
</evidence>
<evidence type="ECO:0000256" key="1">
    <source>
        <dbReference type="SAM" id="SignalP"/>
    </source>
</evidence>
<gene>
    <name evidence="2" type="ORF">HA520_06010</name>
</gene>
<dbReference type="AlphaFoldDB" id="A0AA43Z5M4"/>
<organism evidence="2 3">
    <name type="scientific">Azotobacter chroococcum</name>
    <dbReference type="NCBI Taxonomy" id="353"/>
    <lineage>
        <taxon>Bacteria</taxon>
        <taxon>Pseudomonadati</taxon>
        <taxon>Pseudomonadota</taxon>
        <taxon>Gammaproteobacteria</taxon>
        <taxon>Pseudomonadales</taxon>
        <taxon>Pseudomonadaceae</taxon>
        <taxon>Azotobacter</taxon>
    </lineage>
</organism>
<name>A0AA43Z5M4_9GAMM</name>
<dbReference type="Proteomes" id="UP000736384">
    <property type="component" value="Unassembled WGS sequence"/>
</dbReference>
<accession>A0AA43Z5M4</accession>
<feature type="signal peptide" evidence="1">
    <location>
        <begin position="1"/>
        <end position="23"/>
    </location>
</feature>
<dbReference type="RefSeq" id="WP_165891961.1">
    <property type="nucleotide sequence ID" value="NZ_JAAPAP010000003.1"/>
</dbReference>